<dbReference type="EMBL" id="AJIL01000010">
    <property type="protein sequence ID" value="KNF04857.1"/>
    <property type="molecule type" value="Genomic_DNA"/>
</dbReference>
<comment type="caution">
    <text evidence="2">The sequence shown here is derived from an EMBL/GenBank/DDBJ whole genome shotgun (WGS) entry which is preliminary data.</text>
</comment>
<keyword evidence="1" id="KW-0732">Signal</keyword>
<dbReference type="Proteomes" id="UP000054564">
    <property type="component" value="Unassembled WGS sequence"/>
</dbReference>
<protein>
    <recommendedName>
        <fullName evidence="4">Secreted protein</fullName>
    </recommendedName>
</protein>
<organism evidence="2 3">
    <name type="scientific">Puccinia striiformis f. sp. tritici PST-78</name>
    <dbReference type="NCBI Taxonomy" id="1165861"/>
    <lineage>
        <taxon>Eukaryota</taxon>
        <taxon>Fungi</taxon>
        <taxon>Dikarya</taxon>
        <taxon>Basidiomycota</taxon>
        <taxon>Pucciniomycotina</taxon>
        <taxon>Pucciniomycetes</taxon>
        <taxon>Pucciniales</taxon>
        <taxon>Pucciniaceae</taxon>
        <taxon>Puccinia</taxon>
    </lineage>
</organism>
<reference evidence="3" key="1">
    <citation type="submission" date="2014-03" db="EMBL/GenBank/DDBJ databases">
        <title>The Genome Sequence of Puccinia striiformis f. sp. tritici PST-78.</title>
        <authorList>
            <consortium name="The Broad Institute Genome Sequencing Platform"/>
            <person name="Cuomo C."/>
            <person name="Hulbert S."/>
            <person name="Chen X."/>
            <person name="Walker B."/>
            <person name="Young S.K."/>
            <person name="Zeng Q."/>
            <person name="Gargeya S."/>
            <person name="Fitzgerald M."/>
            <person name="Haas B."/>
            <person name="Abouelleil A."/>
            <person name="Alvarado L."/>
            <person name="Arachchi H.M."/>
            <person name="Berlin A.M."/>
            <person name="Chapman S.B."/>
            <person name="Goldberg J."/>
            <person name="Griggs A."/>
            <person name="Gujja S."/>
            <person name="Hansen M."/>
            <person name="Howarth C."/>
            <person name="Imamovic A."/>
            <person name="Larimer J."/>
            <person name="McCowan C."/>
            <person name="Montmayeur A."/>
            <person name="Murphy C."/>
            <person name="Neiman D."/>
            <person name="Pearson M."/>
            <person name="Priest M."/>
            <person name="Roberts A."/>
            <person name="Saif S."/>
            <person name="Shea T."/>
            <person name="Sisk P."/>
            <person name="Sykes S."/>
            <person name="Wortman J."/>
            <person name="Nusbaum C."/>
            <person name="Birren B."/>
        </authorList>
    </citation>
    <scope>NUCLEOTIDE SEQUENCE [LARGE SCALE GENOMIC DNA]</scope>
    <source>
        <strain evidence="3">race PST-78</strain>
    </source>
</reference>
<accession>A0A0L0W059</accession>
<proteinExistence type="predicted"/>
<gene>
    <name evidence="2" type="ORF">PSTG_01911</name>
</gene>
<dbReference type="OrthoDB" id="2504124at2759"/>
<feature type="signal peptide" evidence="1">
    <location>
        <begin position="1"/>
        <end position="17"/>
    </location>
</feature>
<sequence>MQVIYLASMVLMNFINAQTLNRQPAVTSSASGAKAASPGGKQPKLITMNCTRAYMPFSEADVAVLASKDTKAASSGNYSTIPTEVACKGPAGTVDGLCDISSCGNHPVCNNCVEFTIAGPNTTRFGTTTISQVTCTNNYFFSNSTDPRKNVCTDGNKKTYTCSGGCTSYTSCQMCVSVDDPALQSVAP</sequence>
<name>A0A0L0W059_9BASI</name>
<keyword evidence="3" id="KW-1185">Reference proteome</keyword>
<evidence type="ECO:0000313" key="2">
    <source>
        <dbReference type="EMBL" id="KNF04857.1"/>
    </source>
</evidence>
<dbReference type="AlphaFoldDB" id="A0A0L0W059"/>
<feature type="chain" id="PRO_5005550822" description="Secreted protein" evidence="1">
    <location>
        <begin position="18"/>
        <end position="188"/>
    </location>
</feature>
<evidence type="ECO:0000256" key="1">
    <source>
        <dbReference type="SAM" id="SignalP"/>
    </source>
</evidence>
<evidence type="ECO:0008006" key="4">
    <source>
        <dbReference type="Google" id="ProtNLM"/>
    </source>
</evidence>
<evidence type="ECO:0000313" key="3">
    <source>
        <dbReference type="Proteomes" id="UP000054564"/>
    </source>
</evidence>